<organism evidence="1 2">
    <name type="scientific">Austropuccinia psidii MF-1</name>
    <dbReference type="NCBI Taxonomy" id="1389203"/>
    <lineage>
        <taxon>Eukaryota</taxon>
        <taxon>Fungi</taxon>
        <taxon>Dikarya</taxon>
        <taxon>Basidiomycota</taxon>
        <taxon>Pucciniomycotina</taxon>
        <taxon>Pucciniomycetes</taxon>
        <taxon>Pucciniales</taxon>
        <taxon>Sphaerophragmiaceae</taxon>
        <taxon>Austropuccinia</taxon>
    </lineage>
</organism>
<keyword evidence="2" id="KW-1185">Reference proteome</keyword>
<name>A0A9Q3GMR9_9BASI</name>
<evidence type="ECO:0000313" key="2">
    <source>
        <dbReference type="Proteomes" id="UP000765509"/>
    </source>
</evidence>
<dbReference type="EMBL" id="AVOT02003125">
    <property type="protein sequence ID" value="MBW0472555.1"/>
    <property type="molecule type" value="Genomic_DNA"/>
</dbReference>
<proteinExistence type="predicted"/>
<accession>A0A9Q3GMR9</accession>
<sequence length="156" mass="17438">MLLVLPAPLSTTLLPYLGAPQTFMHCGPGGAFIENFQSNPTETLFVEGVLITDKNYHTSSQQPDLQLMLFTCYPNILFIIVSFRKQDFKLKIHEEYDSSSHSQCELFTPTFSASNFTPPFYPAVFSLSSKQKLIQLSSGSDLPKIKNPSSLIKKPD</sequence>
<dbReference type="Proteomes" id="UP000765509">
    <property type="component" value="Unassembled WGS sequence"/>
</dbReference>
<comment type="caution">
    <text evidence="1">The sequence shown here is derived from an EMBL/GenBank/DDBJ whole genome shotgun (WGS) entry which is preliminary data.</text>
</comment>
<evidence type="ECO:0000313" key="1">
    <source>
        <dbReference type="EMBL" id="MBW0472555.1"/>
    </source>
</evidence>
<reference evidence="1" key="1">
    <citation type="submission" date="2021-03" db="EMBL/GenBank/DDBJ databases">
        <title>Draft genome sequence of rust myrtle Austropuccinia psidii MF-1, a brazilian biotype.</title>
        <authorList>
            <person name="Quecine M.C."/>
            <person name="Pachon D.M.R."/>
            <person name="Bonatelli M.L."/>
            <person name="Correr F.H."/>
            <person name="Franceschini L.M."/>
            <person name="Leite T.F."/>
            <person name="Margarido G.R.A."/>
            <person name="Almeida C.A."/>
            <person name="Ferrarezi J.A."/>
            <person name="Labate C.A."/>
        </authorList>
    </citation>
    <scope>NUCLEOTIDE SEQUENCE</scope>
    <source>
        <strain evidence="1">MF-1</strain>
    </source>
</reference>
<gene>
    <name evidence="1" type="ORF">O181_012270</name>
</gene>
<protein>
    <submittedName>
        <fullName evidence="1">Uncharacterized protein</fullName>
    </submittedName>
</protein>
<dbReference type="AlphaFoldDB" id="A0A9Q3GMR9"/>